<protein>
    <submittedName>
        <fullName evidence="2">Uncharacterized protein</fullName>
    </submittedName>
</protein>
<evidence type="ECO:0000313" key="1">
    <source>
        <dbReference type="Proteomes" id="UP000887580"/>
    </source>
</evidence>
<name>A0AC35GG09_9BILA</name>
<reference evidence="2" key="1">
    <citation type="submission" date="2022-11" db="UniProtKB">
        <authorList>
            <consortium name="WormBaseParasite"/>
        </authorList>
    </citation>
    <scope>IDENTIFICATION</scope>
</reference>
<dbReference type="WBParaSite" id="PS1159_v2.g4927.t1">
    <property type="protein sequence ID" value="PS1159_v2.g4927.t1"/>
    <property type="gene ID" value="PS1159_v2.g4927"/>
</dbReference>
<accession>A0AC35GG09</accession>
<proteinExistence type="predicted"/>
<sequence>MSNRELLIILTYFLNFSVINCGVFNRYIPGSPVGTNPHRVYIDKSAYKKVNLLASYGLTKSMSDAAEKAVRDHYSGIVPNSGNECNEISMEMEDKFGGFWMVSIFDSDYDIAYTISRRSRSYGLFGIDDRIVLI</sequence>
<evidence type="ECO:0000313" key="2">
    <source>
        <dbReference type="WBParaSite" id="PS1159_v2.g4927.t1"/>
    </source>
</evidence>
<organism evidence="1 2">
    <name type="scientific">Panagrolaimus sp. PS1159</name>
    <dbReference type="NCBI Taxonomy" id="55785"/>
    <lineage>
        <taxon>Eukaryota</taxon>
        <taxon>Metazoa</taxon>
        <taxon>Ecdysozoa</taxon>
        <taxon>Nematoda</taxon>
        <taxon>Chromadorea</taxon>
        <taxon>Rhabditida</taxon>
        <taxon>Tylenchina</taxon>
        <taxon>Panagrolaimomorpha</taxon>
        <taxon>Panagrolaimoidea</taxon>
        <taxon>Panagrolaimidae</taxon>
        <taxon>Panagrolaimus</taxon>
    </lineage>
</organism>
<dbReference type="Proteomes" id="UP000887580">
    <property type="component" value="Unplaced"/>
</dbReference>